<feature type="domain" description="Polymerase nucleotidyl transferase" evidence="1">
    <location>
        <begin position="16"/>
        <end position="46"/>
    </location>
</feature>
<gene>
    <name evidence="2" type="ORF">OG515_36725</name>
</gene>
<protein>
    <submittedName>
        <fullName evidence="2">Nucleotidyltransferase domain-containing protein</fullName>
    </submittedName>
</protein>
<proteinExistence type="predicted"/>
<name>A0ABZ1XUX6_9ACTN</name>
<organism evidence="2 3">
    <name type="scientific">Streptomyces melanogenes</name>
    <dbReference type="NCBI Taxonomy" id="67326"/>
    <lineage>
        <taxon>Bacteria</taxon>
        <taxon>Bacillati</taxon>
        <taxon>Actinomycetota</taxon>
        <taxon>Actinomycetes</taxon>
        <taxon>Kitasatosporales</taxon>
        <taxon>Streptomycetaceae</taxon>
        <taxon>Streptomyces</taxon>
    </lineage>
</organism>
<dbReference type="SUPFAM" id="SSF81301">
    <property type="entry name" value="Nucleotidyltransferase"/>
    <property type="match status" value="1"/>
</dbReference>
<dbReference type="Gene3D" id="3.30.460.10">
    <property type="entry name" value="Beta Polymerase, domain 2"/>
    <property type="match status" value="1"/>
</dbReference>
<dbReference type="InterPro" id="IPR043519">
    <property type="entry name" value="NT_sf"/>
</dbReference>
<evidence type="ECO:0000259" key="1">
    <source>
        <dbReference type="Pfam" id="PF01909"/>
    </source>
</evidence>
<evidence type="ECO:0000313" key="3">
    <source>
        <dbReference type="Proteomes" id="UP001432060"/>
    </source>
</evidence>
<accession>A0ABZ1XUX6</accession>
<dbReference type="CDD" id="cd05403">
    <property type="entry name" value="NT_KNTase_like"/>
    <property type="match status" value="1"/>
</dbReference>
<dbReference type="EMBL" id="CP109019">
    <property type="protein sequence ID" value="WUT87363.1"/>
    <property type="molecule type" value="Genomic_DNA"/>
</dbReference>
<dbReference type="InterPro" id="IPR002934">
    <property type="entry name" value="Polymerase_NTP_transf_dom"/>
</dbReference>
<reference evidence="2" key="1">
    <citation type="submission" date="2022-10" db="EMBL/GenBank/DDBJ databases">
        <title>The complete genomes of actinobacterial strains from the NBC collection.</title>
        <authorList>
            <person name="Joergensen T.S."/>
            <person name="Alvarez Arevalo M."/>
            <person name="Sterndorff E.B."/>
            <person name="Faurdal D."/>
            <person name="Vuksanovic O."/>
            <person name="Mourched A.-S."/>
            <person name="Charusanti P."/>
            <person name="Shaw S."/>
            <person name="Blin K."/>
            <person name="Weber T."/>
        </authorList>
    </citation>
    <scope>NUCLEOTIDE SEQUENCE</scope>
    <source>
        <strain evidence="2">NBC_00668</strain>
    </source>
</reference>
<dbReference type="Pfam" id="PF01909">
    <property type="entry name" value="NTP_transf_2"/>
    <property type="match status" value="1"/>
</dbReference>
<evidence type="ECO:0000313" key="2">
    <source>
        <dbReference type="EMBL" id="WUT87363.1"/>
    </source>
</evidence>
<keyword evidence="3" id="KW-1185">Reference proteome</keyword>
<dbReference type="Proteomes" id="UP001432060">
    <property type="component" value="Chromosome"/>
</dbReference>
<sequence length="289" mass="32415">MLQRLDAGGPWPLELVDAVYVFGSFARGALQPNDVDLAVDFSQDERMRQRSLAYLVASGRDPRIDLRQALIGRKRGAQFQFGAPERERLEADGVVMLRLWSRGTPLTEALAVLDGIQEDPDAGRAERDDMAEEFEGLDCYIPRPVRHDLLAWRDGGKITLTRLTLPDTPTALPGPSMTWAIDHRWNRDSPMRRAALSALAHLQHLGADLSDIDLAGRRLPTDTRRAGQLSEPRWWINWKWNHYQSIPHCLAHGTGWLEVLRPTRTATQHALLLTPGPSTPKTPPAETHA</sequence>
<dbReference type="RefSeq" id="WP_329404374.1">
    <property type="nucleotide sequence ID" value="NZ_CP109019.1"/>
</dbReference>